<dbReference type="InterPro" id="IPR001680">
    <property type="entry name" value="WD40_rpt"/>
</dbReference>
<dbReference type="SMART" id="SM00320">
    <property type="entry name" value="WD40"/>
    <property type="match status" value="4"/>
</dbReference>
<dbReference type="AlphaFoldDB" id="A0A6A5FU38"/>
<dbReference type="InterPro" id="IPR048720">
    <property type="entry name" value="PROPPIN"/>
</dbReference>
<accession>A0A6A5FU38</accession>
<dbReference type="CTD" id="9824978"/>
<keyword evidence="1" id="KW-0853">WD repeat</keyword>
<evidence type="ECO:0000256" key="3">
    <source>
        <dbReference type="ARBA" id="ARBA00023006"/>
    </source>
</evidence>
<dbReference type="RefSeq" id="XP_053578409.1">
    <property type="nucleotide sequence ID" value="XM_053734843.1"/>
</dbReference>
<evidence type="ECO:0000256" key="1">
    <source>
        <dbReference type="ARBA" id="ARBA00022574"/>
    </source>
</evidence>
<dbReference type="GO" id="GO:0005737">
    <property type="term" value="C:cytoplasm"/>
    <property type="evidence" value="ECO:0007669"/>
    <property type="project" value="UniProtKB-ARBA"/>
</dbReference>
<reference evidence="5 6" key="1">
    <citation type="submission" date="2019-12" db="EMBL/GenBank/DDBJ databases">
        <title>Chromosome-level assembly of the Caenorhabditis remanei genome.</title>
        <authorList>
            <person name="Teterina A.A."/>
            <person name="Willis J.H."/>
            <person name="Phillips P.C."/>
        </authorList>
    </citation>
    <scope>NUCLEOTIDE SEQUENCE [LARGE SCALE GENOMIC DNA]</scope>
    <source>
        <strain evidence="5 6">PX506</strain>
        <tissue evidence="5">Whole organism</tissue>
    </source>
</reference>
<name>A0A6A5FU38_CAERE</name>
<dbReference type="InterPro" id="IPR015943">
    <property type="entry name" value="WD40/YVTN_repeat-like_dom_sf"/>
</dbReference>
<dbReference type="EMBL" id="WUAV01000006">
    <property type="protein sequence ID" value="KAF1746015.1"/>
    <property type="molecule type" value="Genomic_DNA"/>
</dbReference>
<dbReference type="GO" id="GO:0006914">
    <property type="term" value="P:autophagy"/>
    <property type="evidence" value="ECO:0007669"/>
    <property type="project" value="UniProtKB-KW"/>
</dbReference>
<dbReference type="PANTHER" id="PTHR11227">
    <property type="entry name" value="WD-REPEAT PROTEIN INTERACTING WITH PHOSPHOINOSIDES WIPI -RELATED"/>
    <property type="match status" value="1"/>
</dbReference>
<dbReference type="Pfam" id="PF21032">
    <property type="entry name" value="PROPPIN"/>
    <property type="match status" value="1"/>
</dbReference>
<proteinExistence type="inferred from homology"/>
<gene>
    <name evidence="5" type="ORF">GCK72_022466</name>
</gene>
<protein>
    <submittedName>
        <fullName evidence="5">Uncharacterized protein</fullName>
    </submittedName>
</protein>
<keyword evidence="2" id="KW-0677">Repeat</keyword>
<evidence type="ECO:0000256" key="4">
    <source>
        <dbReference type="ARBA" id="ARBA00025740"/>
    </source>
</evidence>
<dbReference type="GeneID" id="9824978"/>
<dbReference type="InterPro" id="IPR036322">
    <property type="entry name" value="WD40_repeat_dom_sf"/>
</dbReference>
<dbReference type="Gene3D" id="2.130.10.10">
    <property type="entry name" value="YVTN repeat-like/Quinoprotein amine dehydrogenase"/>
    <property type="match status" value="1"/>
</dbReference>
<evidence type="ECO:0000256" key="2">
    <source>
        <dbReference type="ARBA" id="ARBA00022737"/>
    </source>
</evidence>
<evidence type="ECO:0000313" key="6">
    <source>
        <dbReference type="Proteomes" id="UP000483820"/>
    </source>
</evidence>
<sequence>MPTPSTVETPESINCIGFSQDYRLLSIGHKNSYMFYKTADILESSTLPNGILSTNSLGFNNCTIVERLFSSSLVVVASENEFRVLHLTSNNVIKSHRFNKSILTVRINRQRIITCFEDCIQIYNLSDMKLIYTIMGTPMNKLGIMDLTSNTGNCFIAYPGGADTGAVHIFDAINLKSVNTFVAHEGTLACLQFNQEGNMIATASTKGTVIRVYSVPDGNRLYEFRRGVSRYVTIQSLCFSLDSKFLAASSNVETIHVFKLEKAEENMKPEVTNESGGWFDTFNKTVTAYMPTQFMQVTELITTERDFATARLPVACKINRVALVAHKNQQYLMAATSDGYVYAYQMNPEGGELDLIKQHCFKPETVSGGSSCHGMVGNKG</sequence>
<dbReference type="SUPFAM" id="SSF50978">
    <property type="entry name" value="WD40 repeat-like"/>
    <property type="match status" value="1"/>
</dbReference>
<comment type="caution">
    <text evidence="5">The sequence shown here is derived from an EMBL/GenBank/DDBJ whole genome shotgun (WGS) entry which is preliminary data.</text>
</comment>
<evidence type="ECO:0000313" key="5">
    <source>
        <dbReference type="EMBL" id="KAF1746015.1"/>
    </source>
</evidence>
<comment type="similarity">
    <text evidence="4">Belongs to the WD repeat PROPPIN family.</text>
</comment>
<organism evidence="5 6">
    <name type="scientific">Caenorhabditis remanei</name>
    <name type="common">Caenorhabditis vulgaris</name>
    <dbReference type="NCBI Taxonomy" id="31234"/>
    <lineage>
        <taxon>Eukaryota</taxon>
        <taxon>Metazoa</taxon>
        <taxon>Ecdysozoa</taxon>
        <taxon>Nematoda</taxon>
        <taxon>Chromadorea</taxon>
        <taxon>Rhabditida</taxon>
        <taxon>Rhabditina</taxon>
        <taxon>Rhabditomorpha</taxon>
        <taxon>Rhabditoidea</taxon>
        <taxon>Rhabditidae</taxon>
        <taxon>Peloderinae</taxon>
        <taxon>Caenorhabditis</taxon>
    </lineage>
</organism>
<dbReference type="Proteomes" id="UP000483820">
    <property type="component" value="Chromosome X"/>
</dbReference>
<keyword evidence="3" id="KW-0072">Autophagy</keyword>
<dbReference type="KEGG" id="crq:GCK72_022466"/>